<dbReference type="SMART" id="SM00903">
    <property type="entry name" value="Flavin_Reduct"/>
    <property type="match status" value="1"/>
</dbReference>
<evidence type="ECO:0000259" key="3">
    <source>
        <dbReference type="SMART" id="SM00903"/>
    </source>
</evidence>
<dbReference type="Proteomes" id="UP000782519">
    <property type="component" value="Unassembled WGS sequence"/>
</dbReference>
<dbReference type="GO" id="GO:0010181">
    <property type="term" value="F:FMN binding"/>
    <property type="evidence" value="ECO:0007669"/>
    <property type="project" value="InterPro"/>
</dbReference>
<dbReference type="GO" id="GO:0042602">
    <property type="term" value="F:riboflavin reductase (NADPH) activity"/>
    <property type="evidence" value="ECO:0007669"/>
    <property type="project" value="TreeGrafter"/>
</dbReference>
<dbReference type="InterPro" id="IPR002563">
    <property type="entry name" value="Flavin_Rdtase-like_dom"/>
</dbReference>
<dbReference type="Pfam" id="PF01613">
    <property type="entry name" value="Flavin_Reduct"/>
    <property type="match status" value="1"/>
</dbReference>
<proteinExistence type="inferred from homology"/>
<dbReference type="InterPro" id="IPR050268">
    <property type="entry name" value="NADH-dep_flavin_reductase"/>
</dbReference>
<name>A0A933S230_RHOPL</name>
<evidence type="ECO:0000313" key="5">
    <source>
        <dbReference type="Proteomes" id="UP000782519"/>
    </source>
</evidence>
<comment type="similarity">
    <text evidence="1">Belongs to the non-flavoprotein flavin reductase family.</text>
</comment>
<evidence type="ECO:0000256" key="2">
    <source>
        <dbReference type="ARBA" id="ARBA00023002"/>
    </source>
</evidence>
<accession>A0A933S230</accession>
<dbReference type="Gene3D" id="2.30.110.10">
    <property type="entry name" value="Electron Transport, Fmn-binding Protein, Chain A"/>
    <property type="match status" value="1"/>
</dbReference>
<evidence type="ECO:0000313" key="4">
    <source>
        <dbReference type="EMBL" id="MBI5132970.1"/>
    </source>
</evidence>
<comment type="caution">
    <text evidence="4">The sequence shown here is derived from an EMBL/GenBank/DDBJ whole genome shotgun (WGS) entry which is preliminary data.</text>
</comment>
<sequence length="173" mass="18304">MNARPPAIHPVSAAADSFKAAMRQLAGGVSIVTSGQGEERNGITVTSVSSLSVEPPSLIVCINRSCSVLPVLRDHGAFGVNILAAGHRELADRFAGRHGVRGAERYDVGDWIELVTGAPLLVDAMAAIDCTVDSIMDWNSHALVIGRVEAVRLGDGPQALAYWRGDYRDIGES</sequence>
<keyword evidence="2" id="KW-0560">Oxidoreductase</keyword>
<evidence type="ECO:0000256" key="1">
    <source>
        <dbReference type="ARBA" id="ARBA00008898"/>
    </source>
</evidence>
<dbReference type="PANTHER" id="PTHR30466:SF11">
    <property type="entry name" value="FLAVIN-DEPENDENT MONOOXYGENASE, REDUCTASE SUBUNIT HSAB"/>
    <property type="match status" value="1"/>
</dbReference>
<gene>
    <name evidence="4" type="ORF">HZA66_26320</name>
</gene>
<protein>
    <submittedName>
        <fullName evidence="4">Flavin reductase family protein</fullName>
    </submittedName>
</protein>
<dbReference type="EMBL" id="JACRJB010000078">
    <property type="protein sequence ID" value="MBI5132970.1"/>
    <property type="molecule type" value="Genomic_DNA"/>
</dbReference>
<feature type="domain" description="Flavin reductase like" evidence="3">
    <location>
        <begin position="22"/>
        <end position="169"/>
    </location>
</feature>
<organism evidence="4 5">
    <name type="scientific">Rhodopseudomonas palustris</name>
    <dbReference type="NCBI Taxonomy" id="1076"/>
    <lineage>
        <taxon>Bacteria</taxon>
        <taxon>Pseudomonadati</taxon>
        <taxon>Pseudomonadota</taxon>
        <taxon>Alphaproteobacteria</taxon>
        <taxon>Hyphomicrobiales</taxon>
        <taxon>Nitrobacteraceae</taxon>
        <taxon>Rhodopseudomonas</taxon>
    </lineage>
</organism>
<reference evidence="4" key="1">
    <citation type="submission" date="2020-07" db="EMBL/GenBank/DDBJ databases">
        <title>Huge and variable diversity of episymbiotic CPR bacteria and DPANN archaea in groundwater ecosystems.</title>
        <authorList>
            <person name="He C.Y."/>
            <person name="Keren R."/>
            <person name="Whittaker M."/>
            <person name="Farag I.F."/>
            <person name="Doudna J."/>
            <person name="Cate J.H.D."/>
            <person name="Banfield J.F."/>
        </authorList>
    </citation>
    <scope>NUCLEOTIDE SEQUENCE</scope>
    <source>
        <strain evidence="4">NC_groundwater_1818_Pr3_B-0.1um_66_35</strain>
    </source>
</reference>
<dbReference type="InterPro" id="IPR012349">
    <property type="entry name" value="Split_barrel_FMN-bd"/>
</dbReference>
<dbReference type="AlphaFoldDB" id="A0A933S230"/>
<dbReference type="PANTHER" id="PTHR30466">
    <property type="entry name" value="FLAVIN REDUCTASE"/>
    <property type="match status" value="1"/>
</dbReference>
<dbReference type="SUPFAM" id="SSF50475">
    <property type="entry name" value="FMN-binding split barrel"/>
    <property type="match status" value="1"/>
</dbReference>